<name>A0A934TM66_9RHOB</name>
<protein>
    <recommendedName>
        <fullName evidence="1">PilZ domain-containing protein</fullName>
    </recommendedName>
</protein>
<proteinExistence type="predicted"/>
<dbReference type="EMBL" id="NHSD01000285">
    <property type="protein sequence ID" value="MBK5928031.1"/>
    <property type="molecule type" value="Genomic_DNA"/>
</dbReference>
<evidence type="ECO:0000259" key="1">
    <source>
        <dbReference type="Pfam" id="PF07238"/>
    </source>
</evidence>
<dbReference type="InterPro" id="IPR009875">
    <property type="entry name" value="PilZ_domain"/>
</dbReference>
<dbReference type="RefSeq" id="WP_274609777.1">
    <property type="nucleotide sequence ID" value="NZ_NHSD01000285.1"/>
</dbReference>
<gene>
    <name evidence="2" type="ORF">CCR87_11955</name>
</gene>
<keyword evidence="3" id="KW-1185">Reference proteome</keyword>
<dbReference type="SUPFAM" id="SSF141371">
    <property type="entry name" value="PilZ domain-like"/>
    <property type="match status" value="1"/>
</dbReference>
<reference evidence="2" key="1">
    <citation type="submission" date="2017-05" db="EMBL/GenBank/DDBJ databases">
        <authorList>
            <person name="Imhoff J.F."/>
            <person name="Rahn T."/>
            <person name="Kuenzel S."/>
            <person name="Neulinger S.C."/>
        </authorList>
    </citation>
    <scope>NUCLEOTIDE SEQUENCE</scope>
    <source>
        <strain evidence="2">LMG 28126</strain>
    </source>
</reference>
<evidence type="ECO:0000313" key="2">
    <source>
        <dbReference type="EMBL" id="MBK5928031.1"/>
    </source>
</evidence>
<accession>A0A934TM66</accession>
<evidence type="ECO:0000313" key="3">
    <source>
        <dbReference type="Proteomes" id="UP000706333"/>
    </source>
</evidence>
<organism evidence="2 3">
    <name type="scientific">Rhodobaculum claviforme</name>
    <dbReference type="NCBI Taxonomy" id="1549854"/>
    <lineage>
        <taxon>Bacteria</taxon>
        <taxon>Pseudomonadati</taxon>
        <taxon>Pseudomonadota</taxon>
        <taxon>Alphaproteobacteria</taxon>
        <taxon>Rhodobacterales</taxon>
        <taxon>Paracoccaceae</taxon>
        <taxon>Rhodobaculum</taxon>
    </lineage>
</organism>
<sequence>MGWAGLRWPCDCPVQLWRGAVVRRGLLRNLARGGAMVAGVGDVAPGDTVTLALPRAGATPAVTVVAHVRWAAAGGCGLRFAHDLSPEVLRAARRGAGRLPVMQRLAWDTESLHPWPGMPAFGDRAHAVQ</sequence>
<dbReference type="GO" id="GO:0035438">
    <property type="term" value="F:cyclic-di-GMP binding"/>
    <property type="evidence" value="ECO:0007669"/>
    <property type="project" value="InterPro"/>
</dbReference>
<reference evidence="2" key="2">
    <citation type="journal article" date="2020" name="Microorganisms">
        <title>Osmotic Adaptation and Compatible Solute Biosynthesis of Phototrophic Bacteria as Revealed from Genome Analyses.</title>
        <authorList>
            <person name="Imhoff J.F."/>
            <person name="Rahn T."/>
            <person name="Kunzel S."/>
            <person name="Keller A."/>
            <person name="Neulinger S.C."/>
        </authorList>
    </citation>
    <scope>NUCLEOTIDE SEQUENCE</scope>
    <source>
        <strain evidence="2">LMG 28126</strain>
    </source>
</reference>
<feature type="domain" description="PilZ" evidence="1">
    <location>
        <begin position="7"/>
        <end position="91"/>
    </location>
</feature>
<dbReference type="AlphaFoldDB" id="A0A934TM66"/>
<dbReference type="Proteomes" id="UP000706333">
    <property type="component" value="Unassembled WGS sequence"/>
</dbReference>
<dbReference type="Pfam" id="PF07238">
    <property type="entry name" value="PilZ"/>
    <property type="match status" value="1"/>
</dbReference>
<comment type="caution">
    <text evidence="2">The sequence shown here is derived from an EMBL/GenBank/DDBJ whole genome shotgun (WGS) entry which is preliminary data.</text>
</comment>